<keyword evidence="4" id="KW-1185">Reference proteome</keyword>
<name>A0AAQ3P972_VIGMU</name>
<dbReference type="Gene3D" id="1.25.40.10">
    <property type="entry name" value="Tetratricopeptide repeat domain"/>
    <property type="match status" value="1"/>
</dbReference>
<dbReference type="AlphaFoldDB" id="A0AAQ3P972"/>
<reference evidence="3 4" key="1">
    <citation type="journal article" date="2023" name="Life. Sci Alliance">
        <title>Evolutionary insights into 3D genome organization and epigenetic landscape of Vigna mungo.</title>
        <authorList>
            <person name="Junaid A."/>
            <person name="Singh B."/>
            <person name="Bhatia S."/>
        </authorList>
    </citation>
    <scope>NUCLEOTIDE SEQUENCE [LARGE SCALE GENOMIC DNA]</scope>
    <source>
        <strain evidence="3">Urdbean</strain>
    </source>
</reference>
<dbReference type="InterPro" id="IPR011990">
    <property type="entry name" value="TPR-like_helical_dom_sf"/>
</dbReference>
<comment type="similarity">
    <text evidence="1">Belongs to the PPR family. P subfamily.</text>
</comment>
<evidence type="ECO:0000313" key="3">
    <source>
        <dbReference type="EMBL" id="WVZ22852.1"/>
    </source>
</evidence>
<evidence type="ECO:0000256" key="2">
    <source>
        <dbReference type="ARBA" id="ARBA00022737"/>
    </source>
</evidence>
<protein>
    <recommendedName>
        <fullName evidence="5">Pentatricopeptide repeat-containing protein</fullName>
    </recommendedName>
</protein>
<dbReference type="GO" id="GO:0003729">
    <property type="term" value="F:mRNA binding"/>
    <property type="evidence" value="ECO:0007669"/>
    <property type="project" value="TreeGrafter"/>
</dbReference>
<sequence length="203" mass="23123">MKCLREAQTVDDSLLLYKELDSSSKSSGICNELLKELFKLGCIDDALHMMDEMLEQDSNFPPDDFTGEVVFGVLGKQERHGRSFADNEIVGLVTKLCEHGVFPDAFKLTQMITKMCWHRKNGVAWELLHVVMRWGGAVAVKAASYNALLTGLRRERDTQRMNNWVVFTCCLFLLGLEHSLDNTILKIILRLNEDVRVIRASSW</sequence>
<evidence type="ECO:0000313" key="4">
    <source>
        <dbReference type="Proteomes" id="UP001374535"/>
    </source>
</evidence>
<evidence type="ECO:0000256" key="1">
    <source>
        <dbReference type="ARBA" id="ARBA00007626"/>
    </source>
</evidence>
<dbReference type="InterPro" id="IPR002885">
    <property type="entry name" value="PPR_rpt"/>
</dbReference>
<gene>
    <name evidence="3" type="ORF">V8G54_001396</name>
</gene>
<accession>A0AAQ3P972</accession>
<keyword evidence="2" id="KW-0677">Repeat</keyword>
<proteinExistence type="inferred from homology"/>
<evidence type="ECO:0008006" key="5">
    <source>
        <dbReference type="Google" id="ProtNLM"/>
    </source>
</evidence>
<dbReference type="NCBIfam" id="TIGR00756">
    <property type="entry name" value="PPR"/>
    <property type="match status" value="1"/>
</dbReference>
<dbReference type="PANTHER" id="PTHR47938:SF35">
    <property type="entry name" value="PENTATRICOPEPTIDE REPEAT-CONTAINING PROTEIN 4, MITOCHONDRIAL-RELATED"/>
    <property type="match status" value="1"/>
</dbReference>
<organism evidence="3 4">
    <name type="scientific">Vigna mungo</name>
    <name type="common">Black gram</name>
    <name type="synonym">Phaseolus mungo</name>
    <dbReference type="NCBI Taxonomy" id="3915"/>
    <lineage>
        <taxon>Eukaryota</taxon>
        <taxon>Viridiplantae</taxon>
        <taxon>Streptophyta</taxon>
        <taxon>Embryophyta</taxon>
        <taxon>Tracheophyta</taxon>
        <taxon>Spermatophyta</taxon>
        <taxon>Magnoliopsida</taxon>
        <taxon>eudicotyledons</taxon>
        <taxon>Gunneridae</taxon>
        <taxon>Pentapetalae</taxon>
        <taxon>rosids</taxon>
        <taxon>fabids</taxon>
        <taxon>Fabales</taxon>
        <taxon>Fabaceae</taxon>
        <taxon>Papilionoideae</taxon>
        <taxon>50 kb inversion clade</taxon>
        <taxon>NPAAA clade</taxon>
        <taxon>indigoferoid/millettioid clade</taxon>
        <taxon>Phaseoleae</taxon>
        <taxon>Vigna</taxon>
    </lineage>
</organism>
<dbReference type="PANTHER" id="PTHR47938">
    <property type="entry name" value="RESPIRATORY COMPLEX I CHAPERONE (CIA84), PUTATIVE (AFU_ORTHOLOGUE AFUA_2G06020)-RELATED"/>
    <property type="match status" value="1"/>
</dbReference>
<dbReference type="Proteomes" id="UP001374535">
    <property type="component" value="Chromosome 1"/>
</dbReference>
<dbReference type="EMBL" id="CP144700">
    <property type="protein sequence ID" value="WVZ22852.1"/>
    <property type="molecule type" value="Genomic_DNA"/>
</dbReference>